<dbReference type="InterPro" id="IPR017900">
    <property type="entry name" value="4Fe4S_Fe_S_CS"/>
</dbReference>
<dbReference type="PROSITE" id="PS00198">
    <property type="entry name" value="4FE4S_FER_1"/>
    <property type="match status" value="2"/>
</dbReference>
<evidence type="ECO:0000256" key="2">
    <source>
        <dbReference type="ARBA" id="ARBA00023004"/>
    </source>
</evidence>
<gene>
    <name evidence="5" type="ORF">GGQ57_003298</name>
</gene>
<keyword evidence="6" id="KW-1185">Reference proteome</keyword>
<evidence type="ECO:0000256" key="1">
    <source>
        <dbReference type="ARBA" id="ARBA00022723"/>
    </source>
</evidence>
<evidence type="ECO:0000313" key="6">
    <source>
        <dbReference type="Proteomes" id="UP000533637"/>
    </source>
</evidence>
<comment type="caution">
    <text evidence="5">The sequence shown here is derived from an EMBL/GenBank/DDBJ whole genome shotgun (WGS) entry which is preliminary data.</text>
</comment>
<dbReference type="PROSITE" id="PS51379">
    <property type="entry name" value="4FE4S_FER_2"/>
    <property type="match status" value="2"/>
</dbReference>
<dbReference type="SUPFAM" id="SSF52218">
    <property type="entry name" value="Flavoproteins"/>
    <property type="match status" value="1"/>
</dbReference>
<reference evidence="5 6" key="1">
    <citation type="submission" date="2020-08" db="EMBL/GenBank/DDBJ databases">
        <title>Genomic Encyclopedia of Type Strains, Phase IV (KMG-IV): sequencing the most valuable type-strain genomes for metagenomic binning, comparative biology and taxonomic classification.</title>
        <authorList>
            <person name="Goeker M."/>
        </authorList>
    </citation>
    <scope>NUCLEOTIDE SEQUENCE [LARGE SCALE GENOMIC DNA]</scope>
    <source>
        <strain evidence="5 6">DSM 102983</strain>
    </source>
</reference>
<accession>A0ABR6KPE8</accession>
<dbReference type="InterPro" id="IPR047964">
    <property type="entry name" value="EFR1-like"/>
</dbReference>
<name>A0ABR6KPE8_9BACT</name>
<dbReference type="InterPro" id="IPR017896">
    <property type="entry name" value="4Fe4S_Fe-S-bd"/>
</dbReference>
<dbReference type="InterPro" id="IPR029039">
    <property type="entry name" value="Flavoprotein-like_sf"/>
</dbReference>
<feature type="domain" description="4Fe-4S ferredoxin-type" evidence="4">
    <location>
        <begin position="213"/>
        <end position="242"/>
    </location>
</feature>
<sequence length="294" mass="33454">MNNEKITRREALKCMGTTLAGLALTASGLSSITSCTEEKKRRLVFYFTGTGNCLYVARKFAENPLSIPQIIRQDKLEFEADEIGIVYPIYGHLAPQMVQEFIRKAKLKAPYLFSILTYGNRKCSATELWNNLATENGTRFDYITTLKMVDNFLPSFDMNEQVKIDKQEDKQIAEIMQDIQARKHWIQPVTEEERQQHAEFMQRAGHTLSPSAEKLLVIKENCIGCGICVKVCPRRNYTLTGEGVQCKGACEYCLSCVQNCPQKAITLRAGEKNPDARYRHPDISLNDIIRANRQ</sequence>
<protein>
    <submittedName>
        <fullName evidence="5">Ferredoxin</fullName>
    </submittedName>
</protein>
<dbReference type="Pfam" id="PF00037">
    <property type="entry name" value="Fer4"/>
    <property type="match status" value="1"/>
</dbReference>
<dbReference type="RefSeq" id="WP_183671510.1">
    <property type="nucleotide sequence ID" value="NZ_BMPB01000007.1"/>
</dbReference>
<keyword evidence="3" id="KW-0411">Iron-sulfur</keyword>
<evidence type="ECO:0000313" key="5">
    <source>
        <dbReference type="EMBL" id="MBB4623386.1"/>
    </source>
</evidence>
<dbReference type="EMBL" id="JACHOC010000006">
    <property type="protein sequence ID" value="MBB4623386.1"/>
    <property type="molecule type" value="Genomic_DNA"/>
</dbReference>
<evidence type="ECO:0000256" key="3">
    <source>
        <dbReference type="ARBA" id="ARBA00023014"/>
    </source>
</evidence>
<dbReference type="Gene3D" id="3.30.70.20">
    <property type="match status" value="1"/>
</dbReference>
<organism evidence="5 6">
    <name type="scientific">Parabacteroides faecis</name>
    <dbReference type="NCBI Taxonomy" id="1217282"/>
    <lineage>
        <taxon>Bacteria</taxon>
        <taxon>Pseudomonadati</taxon>
        <taxon>Bacteroidota</taxon>
        <taxon>Bacteroidia</taxon>
        <taxon>Bacteroidales</taxon>
        <taxon>Tannerellaceae</taxon>
        <taxon>Parabacteroides</taxon>
    </lineage>
</organism>
<dbReference type="NCBIfam" id="NF038196">
    <property type="entry name" value="ferrodoxin_EFR1"/>
    <property type="match status" value="1"/>
</dbReference>
<evidence type="ECO:0000259" key="4">
    <source>
        <dbReference type="PROSITE" id="PS51379"/>
    </source>
</evidence>
<dbReference type="Proteomes" id="UP000533637">
    <property type="component" value="Unassembled WGS sequence"/>
</dbReference>
<feature type="domain" description="4Fe-4S ferredoxin-type" evidence="4">
    <location>
        <begin position="247"/>
        <end position="270"/>
    </location>
</feature>
<keyword evidence="1" id="KW-0479">Metal-binding</keyword>
<proteinExistence type="predicted"/>
<dbReference type="SUPFAM" id="SSF54862">
    <property type="entry name" value="4Fe-4S ferredoxins"/>
    <property type="match status" value="1"/>
</dbReference>
<keyword evidence="2" id="KW-0408">Iron</keyword>
<dbReference type="PROSITE" id="PS51257">
    <property type="entry name" value="PROKAR_LIPOPROTEIN"/>
    <property type="match status" value="1"/>
</dbReference>